<reference evidence="5" key="2">
    <citation type="submission" date="2018-04" db="EMBL/GenBank/DDBJ databases">
        <title>Draft genome sequence of Mycobacterium montefiorense isolated from Japanese black salamander.</title>
        <authorList>
            <person name="Fukano H."/>
            <person name="Yoshida M."/>
            <person name="Shimizu A."/>
            <person name="Iwao H."/>
            <person name="Kurata O."/>
            <person name="Katayama Y."/>
            <person name="Omatsu T."/>
            <person name="Mizutani T."/>
            <person name="Wada S."/>
            <person name="Hoshino Y."/>
        </authorList>
    </citation>
    <scope>NUCLEOTIDE SEQUENCE [LARGE SCALE GENOMIC DNA]</scope>
    <source>
        <strain evidence="5">BS</strain>
    </source>
</reference>
<feature type="compositionally biased region" description="Basic residues" evidence="1">
    <location>
        <begin position="133"/>
        <end position="144"/>
    </location>
</feature>
<evidence type="ECO:0000313" key="4">
    <source>
        <dbReference type="EMBL" id="GKU75269.1"/>
    </source>
</evidence>
<dbReference type="Proteomes" id="UP001139505">
    <property type="component" value="Unassembled WGS sequence"/>
</dbReference>
<dbReference type="EMBL" id="BFCH01000001">
    <property type="protein sequence ID" value="GBG35709.1"/>
    <property type="molecule type" value="Genomic_DNA"/>
</dbReference>
<accession>A0AA37PRK8</accession>
<evidence type="ECO:0000313" key="5">
    <source>
        <dbReference type="Proteomes" id="UP000245060"/>
    </source>
</evidence>
<gene>
    <name evidence="3" type="ORF">MmonteBS_00810</name>
    <name evidence="4" type="ORF">NJB18185_50400</name>
</gene>
<feature type="domain" description="PPE family C-terminal" evidence="2">
    <location>
        <begin position="94"/>
        <end position="173"/>
    </location>
</feature>
<dbReference type="AlphaFoldDB" id="A0AA37PRK8"/>
<dbReference type="EMBL" id="BQYH01000074">
    <property type="protein sequence ID" value="GKU75269.1"/>
    <property type="molecule type" value="Genomic_DNA"/>
</dbReference>
<keyword evidence="5" id="KW-1185">Reference proteome</keyword>
<reference evidence="3" key="1">
    <citation type="journal article" date="2018" name="Genome Announc.">
        <title>Draft Genome Sequence of Mycobacterium montefiorense Isolated from Japanese Black Salamander (Hynobius nigrescens).</title>
        <authorList>
            <person name="Fukano H."/>
            <person name="Yoshida M."/>
            <person name="Shimizu A."/>
            <person name="Iwao H."/>
            <person name="Katayama Y."/>
            <person name="Omatsu T."/>
            <person name="Mizutani T."/>
            <person name="Kurata O."/>
            <person name="Wada S."/>
            <person name="Hoshino Y."/>
        </authorList>
    </citation>
    <scope>NUCLEOTIDE SEQUENCE</scope>
    <source>
        <strain evidence="3">BS</strain>
    </source>
</reference>
<evidence type="ECO:0000256" key="1">
    <source>
        <dbReference type="SAM" id="MobiDB-lite"/>
    </source>
</evidence>
<protein>
    <recommendedName>
        <fullName evidence="2">PPE family C-terminal domain-containing protein</fullName>
    </recommendedName>
</protein>
<reference evidence="4" key="4">
    <citation type="submission" date="2022-04" db="EMBL/GenBank/DDBJ databases">
        <authorList>
            <person name="Komine T."/>
            <person name="Fukano H."/>
            <person name="Wada S."/>
        </authorList>
    </citation>
    <scope>NUCLEOTIDE SEQUENCE</scope>
    <source>
        <strain evidence="4">NJB18185</strain>
    </source>
</reference>
<dbReference type="InterPro" id="IPR022171">
    <property type="entry name" value="PPE_C"/>
</dbReference>
<feature type="region of interest" description="Disordered" evidence="1">
    <location>
        <begin position="114"/>
        <end position="178"/>
    </location>
</feature>
<evidence type="ECO:0000313" key="3">
    <source>
        <dbReference type="EMBL" id="GBG35709.1"/>
    </source>
</evidence>
<evidence type="ECO:0000259" key="2">
    <source>
        <dbReference type="Pfam" id="PF12484"/>
    </source>
</evidence>
<proteinExistence type="predicted"/>
<evidence type="ECO:0000313" key="6">
    <source>
        <dbReference type="Proteomes" id="UP001139505"/>
    </source>
</evidence>
<dbReference type="Proteomes" id="UP000245060">
    <property type="component" value="Unassembled WGS sequence"/>
</dbReference>
<comment type="caution">
    <text evidence="4">The sequence shown here is derived from an EMBL/GenBank/DDBJ whole genome shotgun (WGS) entry which is preliminary data.</text>
</comment>
<sequence length="178" mass="17162">MLASTMASLVDVGSSSAPEIGTSALGFGSDGFGLSTDISGFALDLAGSGLELVGGDSLLGVEEALPGELGELGSLDGLNPLADPWSAGFGGEPSAGLGQASQLGTLSVPPGWANALSGNAGNPPMHSASQAGHHNHHGAAHRHAANTPTGGMVGSESGGAAHRVGVRASLIPRSPIGG</sequence>
<reference evidence="4" key="3">
    <citation type="journal article" date="2022" name="Microbiol. Resour. Announc.">
        <title>Draft Genome Sequences of Eight Mycobacterium montefiorense Strains Isolated from Salamanders in Captivity.</title>
        <authorList>
            <person name="Komine T."/>
            <person name="Ihara H."/>
            <person name="Fukano H."/>
            <person name="Hoshino Y."/>
            <person name="Kurata O."/>
            <person name="Wada S."/>
        </authorList>
    </citation>
    <scope>NUCLEOTIDE SEQUENCE</scope>
    <source>
        <strain evidence="4">NJB18185</strain>
    </source>
</reference>
<dbReference type="Pfam" id="PF12484">
    <property type="entry name" value="PPE-SVP"/>
    <property type="match status" value="1"/>
</dbReference>
<name>A0AA37PRK8_9MYCO</name>
<organism evidence="4 6">
    <name type="scientific">Mycobacterium montefiorense</name>
    <dbReference type="NCBI Taxonomy" id="154654"/>
    <lineage>
        <taxon>Bacteria</taxon>
        <taxon>Bacillati</taxon>
        <taxon>Actinomycetota</taxon>
        <taxon>Actinomycetes</taxon>
        <taxon>Mycobacteriales</taxon>
        <taxon>Mycobacteriaceae</taxon>
        <taxon>Mycobacterium</taxon>
        <taxon>Mycobacterium simiae complex</taxon>
    </lineage>
</organism>